<dbReference type="InterPro" id="IPR035906">
    <property type="entry name" value="MetI-like_sf"/>
</dbReference>
<sequence>MATNQSTKIQRRLGRAGGIAVVVVAALVAAFPLYWIITRSFMTGRAAFQLPPVWFPQQPTLGAYETILVEGAYFDYLLNSTISTVIGVALALILGVPATYGLVRYDFPYGLDEHLGFFFLSLFMLPPIVVTIPYFDLLQHLGGIDNNVWLGLIYAVFNLPLIVWFTRGFIEDIPSSLGEAALVDGANELEVFYHIYLPLIRPGMAAAAIISFILTWNEYLFALVLTRTEAKTLPVATTEFVGQYNISWNELSAGLVITLLPVVVFLFATQQYIISGLTKGAVKE</sequence>
<feature type="transmembrane region" description="Helical" evidence="7">
    <location>
        <begin position="246"/>
        <end position="269"/>
    </location>
</feature>
<comment type="similarity">
    <text evidence="7">Belongs to the binding-protein-dependent transport system permease family.</text>
</comment>
<dbReference type="PANTHER" id="PTHR32243">
    <property type="entry name" value="MALTOSE TRANSPORT SYSTEM PERMEASE-RELATED"/>
    <property type="match status" value="1"/>
</dbReference>
<dbReference type="RefSeq" id="WP_009367814.1">
    <property type="nucleotide sequence ID" value="NZ_ALJD01000014.1"/>
</dbReference>
<evidence type="ECO:0000256" key="3">
    <source>
        <dbReference type="ARBA" id="ARBA00022475"/>
    </source>
</evidence>
<feature type="transmembrane region" description="Helical" evidence="7">
    <location>
        <begin position="147"/>
        <end position="166"/>
    </location>
</feature>
<dbReference type="Gene3D" id="1.10.3720.10">
    <property type="entry name" value="MetI-like"/>
    <property type="match status" value="1"/>
</dbReference>
<gene>
    <name evidence="9" type="ORF">HSB1_43650</name>
</gene>
<keyword evidence="5 7" id="KW-1133">Transmembrane helix</keyword>
<keyword evidence="4 7" id="KW-0812">Transmembrane</keyword>
<dbReference type="Proteomes" id="UP000007813">
    <property type="component" value="Unassembled WGS sequence"/>
</dbReference>
<comment type="subcellular location">
    <subcellularLocation>
        <location evidence="1 7">Cell membrane</location>
        <topology evidence="1 7">Multi-pass membrane protein</topology>
    </subcellularLocation>
</comment>
<feature type="domain" description="ABC transmembrane type-1" evidence="8">
    <location>
        <begin position="77"/>
        <end position="269"/>
    </location>
</feature>
<evidence type="ECO:0000313" key="10">
    <source>
        <dbReference type="Proteomes" id="UP000007813"/>
    </source>
</evidence>
<dbReference type="InterPro" id="IPR000515">
    <property type="entry name" value="MetI-like"/>
</dbReference>
<dbReference type="EMBL" id="ALJD01000014">
    <property type="protein sequence ID" value="EJN57402.1"/>
    <property type="molecule type" value="Genomic_DNA"/>
</dbReference>
<dbReference type="GO" id="GO:0055085">
    <property type="term" value="P:transmembrane transport"/>
    <property type="evidence" value="ECO:0007669"/>
    <property type="project" value="InterPro"/>
</dbReference>
<dbReference type="Pfam" id="PF00528">
    <property type="entry name" value="BPD_transp_1"/>
    <property type="match status" value="1"/>
</dbReference>
<dbReference type="InterPro" id="IPR050901">
    <property type="entry name" value="BP-dep_ABC_trans_perm"/>
</dbReference>
<keyword evidence="6 7" id="KW-0472">Membrane</keyword>
<dbReference type="SUPFAM" id="SSF161098">
    <property type="entry name" value="MetI-like"/>
    <property type="match status" value="1"/>
</dbReference>
<dbReference type="PANTHER" id="PTHR32243:SF18">
    <property type="entry name" value="INNER MEMBRANE ABC TRANSPORTER PERMEASE PROTEIN YCJP"/>
    <property type="match status" value="1"/>
</dbReference>
<proteinExistence type="inferred from homology"/>
<feature type="transmembrane region" description="Helical" evidence="7">
    <location>
        <begin position="82"/>
        <end position="103"/>
    </location>
</feature>
<evidence type="ECO:0000256" key="5">
    <source>
        <dbReference type="ARBA" id="ARBA00022989"/>
    </source>
</evidence>
<dbReference type="GO" id="GO:0005886">
    <property type="term" value="C:plasma membrane"/>
    <property type="evidence" value="ECO:0007669"/>
    <property type="project" value="UniProtKB-SubCell"/>
</dbReference>
<feature type="transmembrane region" description="Helical" evidence="7">
    <location>
        <begin position="204"/>
        <end position="226"/>
    </location>
</feature>
<dbReference type="eggNOG" id="arCOG00159">
    <property type="taxonomic scope" value="Archaea"/>
</dbReference>
<feature type="transmembrane region" description="Helical" evidence="7">
    <location>
        <begin position="115"/>
        <end position="135"/>
    </location>
</feature>
<evidence type="ECO:0000256" key="7">
    <source>
        <dbReference type="RuleBase" id="RU363032"/>
    </source>
</evidence>
<dbReference type="CDD" id="cd06261">
    <property type="entry name" value="TM_PBP2"/>
    <property type="match status" value="1"/>
</dbReference>
<evidence type="ECO:0000256" key="2">
    <source>
        <dbReference type="ARBA" id="ARBA00022448"/>
    </source>
</evidence>
<evidence type="ECO:0000313" key="9">
    <source>
        <dbReference type="EMBL" id="EJN57402.1"/>
    </source>
</evidence>
<keyword evidence="3" id="KW-1003">Cell membrane</keyword>
<dbReference type="AlphaFoldDB" id="J3ETE6"/>
<evidence type="ECO:0000256" key="6">
    <source>
        <dbReference type="ARBA" id="ARBA00023136"/>
    </source>
</evidence>
<name>J3ETE6_9EURY</name>
<evidence type="ECO:0000256" key="4">
    <source>
        <dbReference type="ARBA" id="ARBA00022692"/>
    </source>
</evidence>
<evidence type="ECO:0000256" key="1">
    <source>
        <dbReference type="ARBA" id="ARBA00004651"/>
    </source>
</evidence>
<keyword evidence="2 7" id="KW-0813">Transport</keyword>
<comment type="caution">
    <text evidence="9">The sequence shown here is derived from an EMBL/GenBank/DDBJ whole genome shotgun (WGS) entry which is preliminary data.</text>
</comment>
<protein>
    <recommendedName>
        <fullName evidence="8">ABC transmembrane type-1 domain-containing protein</fullName>
    </recommendedName>
</protein>
<dbReference type="OrthoDB" id="57451at2157"/>
<feature type="transmembrane region" description="Helical" evidence="7">
    <location>
        <begin position="16"/>
        <end position="37"/>
    </location>
</feature>
<evidence type="ECO:0000259" key="8">
    <source>
        <dbReference type="PROSITE" id="PS50928"/>
    </source>
</evidence>
<organism evidence="9 10">
    <name type="scientific">Halogranum salarium B-1</name>
    <dbReference type="NCBI Taxonomy" id="1210908"/>
    <lineage>
        <taxon>Archaea</taxon>
        <taxon>Methanobacteriati</taxon>
        <taxon>Methanobacteriota</taxon>
        <taxon>Stenosarchaea group</taxon>
        <taxon>Halobacteria</taxon>
        <taxon>Halobacteriales</taxon>
        <taxon>Haloferacaceae</taxon>
    </lineage>
</organism>
<reference evidence="9 10" key="1">
    <citation type="journal article" date="2012" name="J. Bacteriol.">
        <title>Draft Genome Sequence of the Extremely Halophilic Archaeon Halogranum salarium B-1T.</title>
        <authorList>
            <person name="Kim K.K."/>
            <person name="Lee K.C."/>
            <person name="Lee J.S."/>
        </authorList>
    </citation>
    <scope>NUCLEOTIDE SEQUENCE [LARGE SCALE GENOMIC DNA]</scope>
    <source>
        <strain evidence="9 10">B-1</strain>
    </source>
</reference>
<dbReference type="PROSITE" id="PS50928">
    <property type="entry name" value="ABC_TM1"/>
    <property type="match status" value="1"/>
</dbReference>
<accession>J3ETE6</accession>